<dbReference type="EMBL" id="SNXR01000011">
    <property type="protein sequence ID" value="TDP60942.1"/>
    <property type="molecule type" value="Genomic_DNA"/>
</dbReference>
<sequence length="115" mass="13120">MRLLIVSLLIVFNFFFIGQDAIKLSFKNDYEDAYHLSLIIFTPDGKGQTRVSNVEPNANKEYNFPVGTAIYVADNKQEAFAMKGNDIRKTDAKPWLVVSKTDNNRIVLLTSFQQK</sequence>
<evidence type="ECO:0000313" key="2">
    <source>
        <dbReference type="Proteomes" id="UP000295260"/>
    </source>
</evidence>
<organism evidence="1 2">
    <name type="scientific">Flavobacterium dankookense</name>
    <dbReference type="NCBI Taxonomy" id="706186"/>
    <lineage>
        <taxon>Bacteria</taxon>
        <taxon>Pseudomonadati</taxon>
        <taxon>Bacteroidota</taxon>
        <taxon>Flavobacteriia</taxon>
        <taxon>Flavobacteriales</taxon>
        <taxon>Flavobacteriaceae</taxon>
        <taxon>Flavobacterium</taxon>
    </lineage>
</organism>
<dbReference type="AlphaFoldDB" id="A0A4V3CSL1"/>
<protein>
    <submittedName>
        <fullName evidence="1">Uncharacterized protein</fullName>
    </submittedName>
</protein>
<keyword evidence="2" id="KW-1185">Reference proteome</keyword>
<dbReference type="Proteomes" id="UP000295260">
    <property type="component" value="Unassembled WGS sequence"/>
</dbReference>
<proteinExistence type="predicted"/>
<gene>
    <name evidence="1" type="ORF">BC748_0544</name>
</gene>
<dbReference type="RefSeq" id="WP_133531899.1">
    <property type="nucleotide sequence ID" value="NZ_SNXR01000011.1"/>
</dbReference>
<comment type="caution">
    <text evidence="1">The sequence shown here is derived from an EMBL/GenBank/DDBJ whole genome shotgun (WGS) entry which is preliminary data.</text>
</comment>
<reference evidence="1 2" key="1">
    <citation type="submission" date="2019-03" db="EMBL/GenBank/DDBJ databases">
        <title>Genomic Encyclopedia of Archaeal and Bacterial Type Strains, Phase II (KMG-II): from individual species to whole genera.</title>
        <authorList>
            <person name="Goeker M."/>
        </authorList>
    </citation>
    <scope>NUCLEOTIDE SEQUENCE [LARGE SCALE GENOMIC DNA]</scope>
    <source>
        <strain evidence="1 2">DSM 25687</strain>
    </source>
</reference>
<accession>A0A4V3CSL1</accession>
<evidence type="ECO:0000313" key="1">
    <source>
        <dbReference type="EMBL" id="TDP60942.1"/>
    </source>
</evidence>
<name>A0A4V3CSL1_9FLAO</name>
<dbReference type="OrthoDB" id="1495297at2"/>